<evidence type="ECO:0000313" key="3">
    <source>
        <dbReference type="Proteomes" id="UP000190837"/>
    </source>
</evidence>
<dbReference type="Proteomes" id="UP000190837">
    <property type="component" value="Unassembled WGS sequence"/>
</dbReference>
<accession>A0A1C3H2X9</accession>
<reference evidence="3" key="1">
    <citation type="submission" date="2016-04" db="EMBL/GenBank/DDBJ databases">
        <authorList>
            <person name="Tagini F."/>
        </authorList>
    </citation>
    <scope>NUCLEOTIDE SEQUENCE [LARGE SCALE GENOMIC DNA]</scope>
    <source>
        <strain evidence="3">CHUV0807</strain>
    </source>
</reference>
<evidence type="ECO:0000313" key="2">
    <source>
        <dbReference type="EMBL" id="SAM59887.1"/>
    </source>
</evidence>
<dbReference type="RefSeq" id="WP_079539686.1">
    <property type="nucleotide sequence ID" value="NZ_CAUQEP010000028.1"/>
</dbReference>
<name>A0A1C3H2X9_9GAMM</name>
<dbReference type="EMBL" id="FKLO01000028">
    <property type="protein sequence ID" value="SAM59887.1"/>
    <property type="molecule type" value="Genomic_DNA"/>
</dbReference>
<organism evidence="2 3">
    <name type="scientific">Cardiobacterium hominis</name>
    <dbReference type="NCBI Taxonomy" id="2718"/>
    <lineage>
        <taxon>Bacteria</taxon>
        <taxon>Pseudomonadati</taxon>
        <taxon>Pseudomonadota</taxon>
        <taxon>Gammaproteobacteria</taxon>
        <taxon>Cardiobacteriales</taxon>
        <taxon>Cardiobacteriaceae</taxon>
        <taxon>Cardiobacterium</taxon>
    </lineage>
</organism>
<proteinExistence type="predicted"/>
<protein>
    <submittedName>
        <fullName evidence="2">Uncharacterized protein</fullName>
    </submittedName>
</protein>
<feature type="signal peptide" evidence="1">
    <location>
        <begin position="1"/>
        <end position="21"/>
    </location>
</feature>
<sequence>MKKFIILLLLAANTAWLSAAADSLPSQTQNAGEKTAETNGAQAIPQSLREILRNPEGWEMDIYSFPSEIDTFVPVSAEQLYAKGLNVSHVHTSDKALVGEVFSILNNMEFKNYSHELRETRFLLKLKHRQGNMEITLLDEANAPDFMVFQIEKIENGKVEKFPTGITVQAGALKRLAKRATGK</sequence>
<evidence type="ECO:0000256" key="1">
    <source>
        <dbReference type="SAM" id="SignalP"/>
    </source>
</evidence>
<gene>
    <name evidence="2" type="ORF">CHUV0807_0665</name>
</gene>
<keyword evidence="1" id="KW-0732">Signal</keyword>
<feature type="chain" id="PRO_5008674863" evidence="1">
    <location>
        <begin position="22"/>
        <end position="183"/>
    </location>
</feature>
<dbReference type="AlphaFoldDB" id="A0A1C3H2X9"/>